<feature type="transmembrane region" description="Helical" evidence="1">
    <location>
        <begin position="75"/>
        <end position="91"/>
    </location>
</feature>
<keyword evidence="1" id="KW-0812">Transmembrane</keyword>
<evidence type="ECO:0000313" key="3">
    <source>
        <dbReference type="Proteomes" id="UP000095003"/>
    </source>
</evidence>
<organism evidence="2 3">
    <name type="scientific">Eisenbergiella tayi</name>
    <dbReference type="NCBI Taxonomy" id="1432052"/>
    <lineage>
        <taxon>Bacteria</taxon>
        <taxon>Bacillati</taxon>
        <taxon>Bacillota</taxon>
        <taxon>Clostridia</taxon>
        <taxon>Lachnospirales</taxon>
        <taxon>Lachnospiraceae</taxon>
        <taxon>Eisenbergiella</taxon>
    </lineage>
</organism>
<dbReference type="Proteomes" id="UP000095003">
    <property type="component" value="Unassembled WGS sequence"/>
</dbReference>
<keyword evidence="1" id="KW-1133">Transmembrane helix</keyword>
<accession>A0A1E3A204</accession>
<dbReference type="EMBL" id="MCGI01000010">
    <property type="protein sequence ID" value="ODM02246.1"/>
    <property type="molecule type" value="Genomic_DNA"/>
</dbReference>
<dbReference type="AlphaFoldDB" id="A0A1E3A204"/>
<evidence type="ECO:0000313" key="2">
    <source>
        <dbReference type="EMBL" id="ODM02246.1"/>
    </source>
</evidence>
<keyword evidence="1" id="KW-0472">Membrane</keyword>
<feature type="transmembrane region" description="Helical" evidence="1">
    <location>
        <begin position="271"/>
        <end position="288"/>
    </location>
</feature>
<feature type="transmembrane region" description="Helical" evidence="1">
    <location>
        <begin position="379"/>
        <end position="403"/>
    </location>
</feature>
<feature type="transmembrane region" description="Helical" evidence="1">
    <location>
        <begin position="20"/>
        <end position="40"/>
    </location>
</feature>
<reference evidence="2 3" key="1">
    <citation type="submission" date="2016-07" db="EMBL/GenBank/DDBJ databases">
        <title>Characterization of isolates of Eisenbergiella tayi derived from blood cultures, using whole genome sequencing.</title>
        <authorList>
            <person name="Burdz T."/>
            <person name="Wiebe D."/>
            <person name="Huynh C."/>
            <person name="Bernard K."/>
        </authorList>
    </citation>
    <scope>NUCLEOTIDE SEQUENCE [LARGE SCALE GENOMIC DNA]</scope>
    <source>
        <strain evidence="2 3">NML 120489</strain>
    </source>
</reference>
<protein>
    <recommendedName>
        <fullName evidence="4">O-Antigen ligase</fullName>
    </recommendedName>
</protein>
<sequence length="418" mass="47506">MITQPSKCQVCLKISIRDVLEYVFMLIVFLFGQSVYIRMIDSASRYIYFAWAASIVMGLLILLERNVSISALKRGILLLVTLLVYLMFSKVGWQVVIYQMCIPFFLCVLYCSNQWLNGRMKFFLRKFADITIFFTLISIILYILGTCIHFLPQSIDSYSWKGVTTESANYFHLMYEAQTQEFFGIEFIRNCGIFCEAPSYAVPLLFSLSYELHVPKKVSVFRIGVLLLAILTSFSTKALIIALVASGLYLINYAYGRRTAYSSNLRSVLKLFLPIILIVIGIIGFAIFDQKTDSGSYIVRMDNINACFQAFMSHKLFGVGVGNETALANYVSIVLEWQGFAMGLPVLLGEGGIYLVLFYALAFVHAIKNTQYKFPMISFEIILILVMFTSNIPYFLSIIFILAMEYSVPMKSTTQVTE</sequence>
<name>A0A1E3A204_9FIRM</name>
<comment type="caution">
    <text evidence="2">The sequence shown here is derived from an EMBL/GenBank/DDBJ whole genome shotgun (WGS) entry which is preliminary data.</text>
</comment>
<feature type="transmembrane region" description="Helical" evidence="1">
    <location>
        <begin position="46"/>
        <end position="63"/>
    </location>
</feature>
<gene>
    <name evidence="2" type="ORF">BEH84_06389</name>
</gene>
<feature type="transmembrane region" description="Helical" evidence="1">
    <location>
        <begin position="346"/>
        <end position="367"/>
    </location>
</feature>
<feature type="transmembrane region" description="Helical" evidence="1">
    <location>
        <begin position="128"/>
        <end position="151"/>
    </location>
</feature>
<evidence type="ECO:0000256" key="1">
    <source>
        <dbReference type="SAM" id="Phobius"/>
    </source>
</evidence>
<feature type="transmembrane region" description="Helical" evidence="1">
    <location>
        <begin position="223"/>
        <end position="251"/>
    </location>
</feature>
<proteinExistence type="predicted"/>
<evidence type="ECO:0008006" key="4">
    <source>
        <dbReference type="Google" id="ProtNLM"/>
    </source>
</evidence>